<gene>
    <name evidence="8" type="ORF">OCK74_23350</name>
</gene>
<name>A0A9X2XZG0_9BACT</name>
<dbReference type="PANTHER" id="PTHR40077">
    <property type="entry name" value="MEMBRANE PROTEIN-RELATED"/>
    <property type="match status" value="1"/>
</dbReference>
<feature type="transmembrane region" description="Helical" evidence="6">
    <location>
        <begin position="43"/>
        <end position="63"/>
    </location>
</feature>
<evidence type="ECO:0000259" key="7">
    <source>
        <dbReference type="Pfam" id="PF12823"/>
    </source>
</evidence>
<keyword evidence="4 6" id="KW-1133">Transmembrane helix</keyword>
<dbReference type="RefSeq" id="WP_279299512.1">
    <property type="nucleotide sequence ID" value="NZ_JAOTIF010000027.1"/>
</dbReference>
<evidence type="ECO:0000256" key="2">
    <source>
        <dbReference type="ARBA" id="ARBA00022475"/>
    </source>
</evidence>
<keyword evidence="2" id="KW-1003">Cell membrane</keyword>
<comment type="subcellular location">
    <subcellularLocation>
        <location evidence="1">Cell membrane</location>
        <topology evidence="1">Multi-pass membrane protein</topology>
    </subcellularLocation>
</comment>
<feature type="transmembrane region" description="Helical" evidence="6">
    <location>
        <begin position="12"/>
        <end position="31"/>
    </location>
</feature>
<accession>A0A9X2XZG0</accession>
<evidence type="ECO:0000256" key="1">
    <source>
        <dbReference type="ARBA" id="ARBA00004651"/>
    </source>
</evidence>
<evidence type="ECO:0000313" key="8">
    <source>
        <dbReference type="EMBL" id="MCU7552075.1"/>
    </source>
</evidence>
<evidence type="ECO:0000313" key="9">
    <source>
        <dbReference type="Proteomes" id="UP001155483"/>
    </source>
</evidence>
<keyword evidence="9" id="KW-1185">Reference proteome</keyword>
<dbReference type="Proteomes" id="UP001155483">
    <property type="component" value="Unassembled WGS sequence"/>
</dbReference>
<evidence type="ECO:0000256" key="4">
    <source>
        <dbReference type="ARBA" id="ARBA00022989"/>
    </source>
</evidence>
<organism evidence="8 9">
    <name type="scientific">Paraflavisolibacter caeni</name>
    <dbReference type="NCBI Taxonomy" id="2982496"/>
    <lineage>
        <taxon>Bacteria</taxon>
        <taxon>Pseudomonadati</taxon>
        <taxon>Bacteroidota</taxon>
        <taxon>Chitinophagia</taxon>
        <taxon>Chitinophagales</taxon>
        <taxon>Chitinophagaceae</taxon>
        <taxon>Paraflavisolibacter</taxon>
    </lineage>
</organism>
<comment type="caution">
    <text evidence="8">The sequence shown here is derived from an EMBL/GenBank/DDBJ whole genome shotgun (WGS) entry which is preliminary data.</text>
</comment>
<dbReference type="GO" id="GO:0005886">
    <property type="term" value="C:plasma membrane"/>
    <property type="evidence" value="ECO:0007669"/>
    <property type="project" value="UniProtKB-SubCell"/>
</dbReference>
<dbReference type="NCBIfam" id="TIGR03954">
    <property type="entry name" value="integ_memb_HG"/>
    <property type="match status" value="1"/>
</dbReference>
<evidence type="ECO:0000256" key="5">
    <source>
        <dbReference type="ARBA" id="ARBA00023136"/>
    </source>
</evidence>
<evidence type="ECO:0000256" key="3">
    <source>
        <dbReference type="ARBA" id="ARBA00022692"/>
    </source>
</evidence>
<protein>
    <submittedName>
        <fullName evidence="8">DUF3817 domain-containing protein</fullName>
    </submittedName>
</protein>
<sequence length="94" mass="10820">MKTNDTISRLRMLGYCEAFSWVLLLFIAMPLKYFGGQPIMVKYVGWVHGILFILYSLHLILAMRLQSWSFGKLVTGGVAAFLPFGTLWFDKRIN</sequence>
<reference evidence="8" key="2">
    <citation type="submission" date="2023-04" db="EMBL/GenBank/DDBJ databases">
        <title>Paracnuella aquatica gen. nov., sp. nov., a member of the family Chitinophagaceae isolated from a hot spring.</title>
        <authorList>
            <person name="Wang C."/>
        </authorList>
    </citation>
    <scope>NUCLEOTIDE SEQUENCE</scope>
    <source>
        <strain evidence="8">LB-8</strain>
    </source>
</reference>
<dbReference type="EMBL" id="JAOTIF010000027">
    <property type="protein sequence ID" value="MCU7552075.1"/>
    <property type="molecule type" value="Genomic_DNA"/>
</dbReference>
<keyword evidence="3 6" id="KW-0812">Transmembrane</keyword>
<proteinExistence type="predicted"/>
<evidence type="ECO:0000256" key="6">
    <source>
        <dbReference type="SAM" id="Phobius"/>
    </source>
</evidence>
<keyword evidence="5 6" id="KW-0472">Membrane</keyword>
<dbReference type="InterPro" id="IPR023845">
    <property type="entry name" value="DUF3817_TM"/>
</dbReference>
<dbReference type="AlphaFoldDB" id="A0A9X2XZG0"/>
<dbReference type="Pfam" id="PF12823">
    <property type="entry name" value="DUF3817"/>
    <property type="match status" value="1"/>
</dbReference>
<feature type="transmembrane region" description="Helical" evidence="6">
    <location>
        <begin position="70"/>
        <end position="89"/>
    </location>
</feature>
<feature type="domain" description="DUF3817" evidence="7">
    <location>
        <begin position="8"/>
        <end position="93"/>
    </location>
</feature>
<reference evidence="8" key="1">
    <citation type="submission" date="2022-09" db="EMBL/GenBank/DDBJ databases">
        <authorList>
            <person name="Yuan C."/>
            <person name="Ke Z."/>
        </authorList>
    </citation>
    <scope>NUCLEOTIDE SEQUENCE</scope>
    <source>
        <strain evidence="8">LB-8</strain>
    </source>
</reference>
<dbReference type="PANTHER" id="PTHR40077:SF1">
    <property type="entry name" value="MEMBRANE PROTEIN"/>
    <property type="match status" value="1"/>
</dbReference>